<keyword evidence="1" id="KW-1133">Transmembrane helix</keyword>
<gene>
    <name evidence="2" type="ORF">AWB69_06468</name>
</gene>
<dbReference type="EMBL" id="FCOK02000058">
    <property type="protein sequence ID" value="SAL58620.1"/>
    <property type="molecule type" value="Genomic_DNA"/>
</dbReference>
<organism evidence="2 3">
    <name type="scientific">Caballeronia udeis</name>
    <dbReference type="NCBI Taxonomy" id="1232866"/>
    <lineage>
        <taxon>Bacteria</taxon>
        <taxon>Pseudomonadati</taxon>
        <taxon>Pseudomonadota</taxon>
        <taxon>Betaproteobacteria</taxon>
        <taxon>Burkholderiales</taxon>
        <taxon>Burkholderiaceae</taxon>
        <taxon>Caballeronia</taxon>
    </lineage>
</organism>
<keyword evidence="1" id="KW-0472">Membrane</keyword>
<proteinExistence type="predicted"/>
<feature type="transmembrane region" description="Helical" evidence="1">
    <location>
        <begin position="30"/>
        <end position="49"/>
    </location>
</feature>
<evidence type="ECO:0000313" key="3">
    <source>
        <dbReference type="Proteomes" id="UP000054683"/>
    </source>
</evidence>
<reference evidence="2 3" key="1">
    <citation type="submission" date="2016-01" db="EMBL/GenBank/DDBJ databases">
        <authorList>
            <person name="Oliw E.H."/>
        </authorList>
    </citation>
    <scope>NUCLEOTIDE SEQUENCE [LARGE SCALE GENOMIC DNA]</scope>
    <source>
        <strain evidence="2">LMG 27134</strain>
    </source>
</reference>
<name>A0A158IRD8_9BURK</name>
<accession>A0A158IRD8</accession>
<evidence type="ECO:0000313" key="2">
    <source>
        <dbReference type="EMBL" id="SAL58620.1"/>
    </source>
</evidence>
<keyword evidence="1" id="KW-0812">Transmembrane</keyword>
<sequence>MTLRTGDIAAAIGRIARTERAYRSAGLLHLLLRFLVGFSVLLMALSFIYPVPVASRRKDCSARAFPRRTVRAPGATIASSETPAQSAPPA</sequence>
<dbReference type="Proteomes" id="UP000054683">
    <property type="component" value="Unassembled WGS sequence"/>
</dbReference>
<evidence type="ECO:0000256" key="1">
    <source>
        <dbReference type="SAM" id="Phobius"/>
    </source>
</evidence>
<dbReference type="AlphaFoldDB" id="A0A158IRD8"/>
<protein>
    <submittedName>
        <fullName evidence="2">Uncharacterized protein</fullName>
    </submittedName>
</protein>